<feature type="transmembrane region" description="Helical" evidence="5">
    <location>
        <begin position="109"/>
        <end position="130"/>
    </location>
</feature>
<evidence type="ECO:0000256" key="1">
    <source>
        <dbReference type="ARBA" id="ARBA00004141"/>
    </source>
</evidence>
<keyword evidence="8" id="KW-1185">Reference proteome</keyword>
<dbReference type="PANTHER" id="PTHR38480">
    <property type="entry name" value="SLR0254 PROTEIN"/>
    <property type="match status" value="1"/>
</dbReference>
<evidence type="ECO:0000256" key="3">
    <source>
        <dbReference type="ARBA" id="ARBA00022989"/>
    </source>
</evidence>
<feature type="transmembrane region" description="Helical" evidence="5">
    <location>
        <begin position="33"/>
        <end position="51"/>
    </location>
</feature>
<keyword evidence="2 5" id="KW-0812">Transmembrane</keyword>
<evidence type="ECO:0000256" key="4">
    <source>
        <dbReference type="ARBA" id="ARBA00023136"/>
    </source>
</evidence>
<evidence type="ECO:0000313" key="8">
    <source>
        <dbReference type="Proteomes" id="UP001596958"/>
    </source>
</evidence>
<keyword evidence="3 5" id="KW-1133">Transmembrane helix</keyword>
<keyword evidence="4 5" id="KW-0472">Membrane</keyword>
<proteinExistence type="predicted"/>
<comment type="caution">
    <text evidence="7">The sequence shown here is derived from an EMBL/GenBank/DDBJ whole genome shotgun (WGS) entry which is preliminary data.</text>
</comment>
<dbReference type="PANTHER" id="PTHR38480:SF1">
    <property type="entry name" value="SLR0254 PROTEIN"/>
    <property type="match status" value="1"/>
</dbReference>
<dbReference type="RefSeq" id="WP_377099806.1">
    <property type="nucleotide sequence ID" value="NZ_JBHTHU010000006.1"/>
</dbReference>
<evidence type="ECO:0000256" key="5">
    <source>
        <dbReference type="SAM" id="Phobius"/>
    </source>
</evidence>
<gene>
    <name evidence="7" type="ORF">ACFQZS_10085</name>
</gene>
<organism evidence="7 8">
    <name type="scientific">Mucilaginibacter calamicampi</name>
    <dbReference type="NCBI Taxonomy" id="1302352"/>
    <lineage>
        <taxon>Bacteria</taxon>
        <taxon>Pseudomonadati</taxon>
        <taxon>Bacteroidota</taxon>
        <taxon>Sphingobacteriia</taxon>
        <taxon>Sphingobacteriales</taxon>
        <taxon>Sphingobacteriaceae</taxon>
        <taxon>Mucilaginibacter</taxon>
    </lineage>
</organism>
<evidence type="ECO:0000259" key="6">
    <source>
        <dbReference type="Pfam" id="PF06271"/>
    </source>
</evidence>
<evidence type="ECO:0000313" key="7">
    <source>
        <dbReference type="EMBL" id="MFD0750492.1"/>
    </source>
</evidence>
<dbReference type="InterPro" id="IPR010432">
    <property type="entry name" value="RDD"/>
</dbReference>
<feature type="domain" description="RDD" evidence="6">
    <location>
        <begin position="18"/>
        <end position="143"/>
    </location>
</feature>
<sequence length="245" mass="26972">MPTIRITTSQNIDIDYEVAGVGPRIIARILDGLLFFVIIMAAVIAGIMSHLEDVGAIIAIVIFLVLYVFYDLLCEIFMNGQSIGKKIMKIKVISLDGGRPSVGQYMLRWLFRIVDFSLTASLCGLISAAVSEKNQRVGDMVAGTTLISTRQGTKMRDIAFTPPEDENYTPVFAEAVQLTDKDVALIHEVLASYIQSGNSVILYNTATKLKQVLNVETNMDDMRFLQTLIKDYNHIVATASAADLS</sequence>
<name>A0ABW2YYL1_9SPHI</name>
<dbReference type="EMBL" id="JBHTHU010000006">
    <property type="protein sequence ID" value="MFD0750492.1"/>
    <property type="molecule type" value="Genomic_DNA"/>
</dbReference>
<dbReference type="Proteomes" id="UP001596958">
    <property type="component" value="Unassembled WGS sequence"/>
</dbReference>
<feature type="transmembrane region" description="Helical" evidence="5">
    <location>
        <begin position="57"/>
        <end position="78"/>
    </location>
</feature>
<comment type="subcellular location">
    <subcellularLocation>
        <location evidence="1">Membrane</location>
        <topology evidence="1">Multi-pass membrane protein</topology>
    </subcellularLocation>
</comment>
<reference evidence="8" key="1">
    <citation type="journal article" date="2019" name="Int. J. Syst. Evol. Microbiol.">
        <title>The Global Catalogue of Microorganisms (GCM) 10K type strain sequencing project: providing services to taxonomists for standard genome sequencing and annotation.</title>
        <authorList>
            <consortium name="The Broad Institute Genomics Platform"/>
            <consortium name="The Broad Institute Genome Sequencing Center for Infectious Disease"/>
            <person name="Wu L."/>
            <person name="Ma J."/>
        </authorList>
    </citation>
    <scope>NUCLEOTIDE SEQUENCE [LARGE SCALE GENOMIC DNA]</scope>
    <source>
        <strain evidence="8">CCUG 63418</strain>
    </source>
</reference>
<evidence type="ECO:0000256" key="2">
    <source>
        <dbReference type="ARBA" id="ARBA00022692"/>
    </source>
</evidence>
<accession>A0ABW2YYL1</accession>
<dbReference type="Pfam" id="PF06271">
    <property type="entry name" value="RDD"/>
    <property type="match status" value="1"/>
</dbReference>
<protein>
    <submittedName>
        <fullName evidence="7">RDD family protein</fullName>
    </submittedName>
</protein>